<proteinExistence type="predicted"/>
<comment type="caution">
    <text evidence="1">The sequence shown here is derived from an EMBL/GenBank/DDBJ whole genome shotgun (WGS) entry which is preliminary data.</text>
</comment>
<evidence type="ECO:0000313" key="1">
    <source>
        <dbReference type="EMBL" id="KAG0580336.1"/>
    </source>
</evidence>
<name>A0A8T0IBP5_CERPU</name>
<dbReference type="AlphaFoldDB" id="A0A8T0IBP5"/>
<gene>
    <name evidence="1" type="ORF">KC19_4G165800</name>
</gene>
<reference evidence="1" key="1">
    <citation type="submission" date="2020-06" db="EMBL/GenBank/DDBJ databases">
        <title>WGS assembly of Ceratodon purpureus strain R40.</title>
        <authorList>
            <person name="Carey S.B."/>
            <person name="Jenkins J."/>
            <person name="Shu S."/>
            <person name="Lovell J.T."/>
            <person name="Sreedasyam A."/>
            <person name="Maumus F."/>
            <person name="Tiley G.P."/>
            <person name="Fernandez-Pozo N."/>
            <person name="Barry K."/>
            <person name="Chen C."/>
            <person name="Wang M."/>
            <person name="Lipzen A."/>
            <person name="Daum C."/>
            <person name="Saski C.A."/>
            <person name="Payton A.C."/>
            <person name="Mcbreen J.C."/>
            <person name="Conrad R.E."/>
            <person name="Kollar L.M."/>
            <person name="Olsson S."/>
            <person name="Huttunen S."/>
            <person name="Landis J.B."/>
            <person name="Wickett N.J."/>
            <person name="Johnson M.G."/>
            <person name="Rensing S.A."/>
            <person name="Grimwood J."/>
            <person name="Schmutz J."/>
            <person name="Mcdaniel S.F."/>
        </authorList>
    </citation>
    <scope>NUCLEOTIDE SEQUENCE</scope>
    <source>
        <strain evidence="1">R40</strain>
    </source>
</reference>
<keyword evidence="2" id="KW-1185">Reference proteome</keyword>
<organism evidence="1 2">
    <name type="scientific">Ceratodon purpureus</name>
    <name type="common">Fire moss</name>
    <name type="synonym">Dicranum purpureum</name>
    <dbReference type="NCBI Taxonomy" id="3225"/>
    <lineage>
        <taxon>Eukaryota</taxon>
        <taxon>Viridiplantae</taxon>
        <taxon>Streptophyta</taxon>
        <taxon>Embryophyta</taxon>
        <taxon>Bryophyta</taxon>
        <taxon>Bryophytina</taxon>
        <taxon>Bryopsida</taxon>
        <taxon>Dicranidae</taxon>
        <taxon>Pseudoditrichales</taxon>
        <taxon>Ditrichaceae</taxon>
        <taxon>Ceratodon</taxon>
    </lineage>
</organism>
<evidence type="ECO:0000313" key="2">
    <source>
        <dbReference type="Proteomes" id="UP000822688"/>
    </source>
</evidence>
<dbReference type="Proteomes" id="UP000822688">
    <property type="component" value="Chromosome 4"/>
</dbReference>
<protein>
    <submittedName>
        <fullName evidence="1">Uncharacterized protein</fullName>
    </submittedName>
</protein>
<dbReference type="EMBL" id="CM026424">
    <property type="protein sequence ID" value="KAG0580336.1"/>
    <property type="molecule type" value="Genomic_DNA"/>
</dbReference>
<accession>A0A8T0IBP5</accession>
<sequence length="166" mass="19107">MQPSWCSFGSRKAFSYKRLATMDVHRSSYEMERQLSARGIIPGYPSSSTNSQTSFYSQGSDTSIPNSLLSQTSSYMNSNRPWYYRAHKYMQSRMKKFMETQTKHNLKYINASKHVLSTYHDSFLFGELPRFVGIRAAMRSGKIGKMWTIVEFFLAALSGTLHVYST</sequence>